<dbReference type="Proteomes" id="UP000585970">
    <property type="component" value="Unassembled WGS sequence"/>
</dbReference>
<dbReference type="GO" id="GO:0008837">
    <property type="term" value="F:diaminopimelate epimerase activity"/>
    <property type="evidence" value="ECO:0007669"/>
    <property type="project" value="UniProtKB-UniRule"/>
</dbReference>
<comment type="subunit">
    <text evidence="8">Homodimer.</text>
</comment>
<accession>A0A840DWI1</accession>
<evidence type="ECO:0000256" key="5">
    <source>
        <dbReference type="ARBA" id="ARBA00023154"/>
    </source>
</evidence>
<dbReference type="PANTHER" id="PTHR31689">
    <property type="entry name" value="DIAMINOPIMELATE EPIMERASE, CHLOROPLASTIC"/>
    <property type="match status" value="1"/>
</dbReference>
<feature type="active site" description="Proton acceptor" evidence="8">
    <location>
        <position position="217"/>
    </location>
</feature>
<comment type="function">
    <text evidence="8">Catalyzes the stereoinversion of LL-2,6-diaminopimelate (L,L-DAP) to meso-diaminopimelate (meso-DAP), a precursor of L-lysine and an essential component of the bacterial peptidoglycan.</text>
</comment>
<proteinExistence type="inferred from homology"/>
<feature type="binding site" evidence="8">
    <location>
        <position position="13"/>
    </location>
    <ligand>
        <name>substrate</name>
    </ligand>
</feature>
<keyword evidence="11" id="KW-1185">Reference proteome</keyword>
<dbReference type="UniPathway" id="UPA00034">
    <property type="reaction ID" value="UER00025"/>
</dbReference>
<evidence type="ECO:0000256" key="8">
    <source>
        <dbReference type="HAMAP-Rule" id="MF_00197"/>
    </source>
</evidence>
<dbReference type="Gene3D" id="3.10.310.10">
    <property type="entry name" value="Diaminopimelate Epimerase, Chain A, domain 1"/>
    <property type="match status" value="2"/>
</dbReference>
<feature type="site" description="Could be important to modulate the pK values of the two catalytic cysteine residues" evidence="8">
    <location>
        <position position="158"/>
    </location>
</feature>
<dbReference type="AlphaFoldDB" id="A0A840DWI1"/>
<dbReference type="InterPro" id="IPR018510">
    <property type="entry name" value="DAP_epimerase_AS"/>
</dbReference>
<comment type="caution">
    <text evidence="10">The sequence shown here is derived from an EMBL/GenBank/DDBJ whole genome shotgun (WGS) entry which is preliminary data.</text>
</comment>
<evidence type="ECO:0000313" key="10">
    <source>
        <dbReference type="EMBL" id="MBB4075872.1"/>
    </source>
</evidence>
<dbReference type="HAMAP" id="MF_00197">
    <property type="entry name" value="DAP_epimerase"/>
    <property type="match status" value="1"/>
</dbReference>
<evidence type="ECO:0000256" key="4">
    <source>
        <dbReference type="ARBA" id="ARBA00022605"/>
    </source>
</evidence>
<dbReference type="EC" id="5.1.1.7" evidence="3 8"/>
<dbReference type="InterPro" id="IPR001653">
    <property type="entry name" value="DAP_epimerase_DapF"/>
</dbReference>
<evidence type="ECO:0000256" key="7">
    <source>
        <dbReference type="ARBA" id="ARBA00051712"/>
    </source>
</evidence>
<evidence type="ECO:0000256" key="3">
    <source>
        <dbReference type="ARBA" id="ARBA00013080"/>
    </source>
</evidence>
<dbReference type="NCBIfam" id="TIGR00652">
    <property type="entry name" value="DapF"/>
    <property type="match status" value="1"/>
</dbReference>
<dbReference type="PROSITE" id="PS01326">
    <property type="entry name" value="DAP_EPIMERASE"/>
    <property type="match status" value="1"/>
</dbReference>
<feature type="active site" evidence="9">
    <location>
        <position position="74"/>
    </location>
</feature>
<comment type="similarity">
    <text evidence="2 8">Belongs to the diaminopimelate epimerase family.</text>
</comment>
<keyword evidence="4 8" id="KW-0028">Amino-acid biosynthesis</keyword>
<comment type="catalytic activity">
    <reaction evidence="7 8">
        <text>(2S,6S)-2,6-diaminopimelate = meso-2,6-diaminopimelate</text>
        <dbReference type="Rhea" id="RHEA:15393"/>
        <dbReference type="ChEBI" id="CHEBI:57609"/>
        <dbReference type="ChEBI" id="CHEBI:57791"/>
        <dbReference type="EC" id="5.1.1.7"/>
    </reaction>
</comment>
<protein>
    <recommendedName>
        <fullName evidence="3 8">Diaminopimelate epimerase</fullName>
        <shortName evidence="8">DAP epimerase</shortName>
        <ecNumber evidence="3 8">5.1.1.7</ecNumber>
    </recommendedName>
    <alternativeName>
        <fullName evidence="8">PLP-independent amino acid racemase</fullName>
    </alternativeName>
</protein>
<evidence type="ECO:0000256" key="1">
    <source>
        <dbReference type="ARBA" id="ARBA00005196"/>
    </source>
</evidence>
<feature type="binding site" evidence="8">
    <location>
        <begin position="208"/>
        <end position="209"/>
    </location>
    <ligand>
        <name>substrate</name>
    </ligand>
</feature>
<sequence>MKMPFSKMDGLGNQIIVVDMRESTHALTLQAILSLSANPEMHFDQIMAIHTPTQKEADFRLEIWNADGSKAKACGNGTRCVIAWLTDYNFGENFRLETSAGIIEGKRQNGNLISVDMGCPNFNAKDMPVSREIFDTNHVEIIAGPLKDACLISIGNLHAIFFIENDIQCLPLEKYGPKLEHDPLFPDRCNISIACITSKKSLNLRTWERGVGLTQACGSAACASAVAAYRRGLTQRHIDVNLPKGVLNIFYREDDHIIMTGPIRYQFSGFLNPLTGCYKKDHSLWQ</sequence>
<evidence type="ECO:0000313" key="11">
    <source>
        <dbReference type="Proteomes" id="UP000585970"/>
    </source>
</evidence>
<dbReference type="GO" id="GO:0005829">
    <property type="term" value="C:cytosol"/>
    <property type="evidence" value="ECO:0007669"/>
    <property type="project" value="TreeGrafter"/>
</dbReference>
<reference evidence="10 11" key="1">
    <citation type="submission" date="2020-08" db="EMBL/GenBank/DDBJ databases">
        <title>Genomic Encyclopedia of Type Strains, Phase IV (KMG-IV): sequencing the most valuable type-strain genomes for metagenomic binning, comparative biology and taxonomic classification.</title>
        <authorList>
            <person name="Goeker M."/>
        </authorList>
    </citation>
    <scope>NUCLEOTIDE SEQUENCE [LARGE SCALE GENOMIC DNA]</scope>
    <source>
        <strain evidence="10 11">DSM 100694</strain>
    </source>
</reference>
<dbReference type="Pfam" id="PF01678">
    <property type="entry name" value="DAP_epimerase"/>
    <property type="match status" value="2"/>
</dbReference>
<dbReference type="GO" id="GO:0009089">
    <property type="term" value="P:lysine biosynthetic process via diaminopimelate"/>
    <property type="evidence" value="ECO:0007669"/>
    <property type="project" value="UniProtKB-UniRule"/>
</dbReference>
<feature type="active site" description="Proton donor" evidence="8">
    <location>
        <position position="74"/>
    </location>
</feature>
<dbReference type="EMBL" id="JACIFE010000001">
    <property type="protein sequence ID" value="MBB4075872.1"/>
    <property type="molecule type" value="Genomic_DNA"/>
</dbReference>
<dbReference type="SUPFAM" id="SSF54506">
    <property type="entry name" value="Diaminopimelate epimerase-like"/>
    <property type="match status" value="2"/>
</dbReference>
<keyword evidence="5 8" id="KW-0457">Lysine biosynthesis</keyword>
<comment type="subcellular location">
    <subcellularLocation>
        <location evidence="8">Cytoplasm</location>
    </subcellularLocation>
</comment>
<feature type="binding site" evidence="8">
    <location>
        <position position="45"/>
    </location>
    <ligand>
        <name>substrate</name>
    </ligand>
</feature>
<evidence type="ECO:0000256" key="2">
    <source>
        <dbReference type="ARBA" id="ARBA00010219"/>
    </source>
</evidence>
<feature type="binding site" evidence="8">
    <location>
        <position position="190"/>
    </location>
    <ligand>
        <name>substrate</name>
    </ligand>
</feature>
<dbReference type="PANTHER" id="PTHR31689:SF0">
    <property type="entry name" value="DIAMINOPIMELATE EPIMERASE"/>
    <property type="match status" value="1"/>
</dbReference>
<evidence type="ECO:0000256" key="6">
    <source>
        <dbReference type="ARBA" id="ARBA00023235"/>
    </source>
</evidence>
<evidence type="ECO:0000256" key="9">
    <source>
        <dbReference type="PROSITE-ProRule" id="PRU10125"/>
    </source>
</evidence>
<feature type="binding site" evidence="8">
    <location>
        <position position="156"/>
    </location>
    <ligand>
        <name>substrate</name>
    </ligand>
</feature>
<feature type="binding site" evidence="8">
    <location>
        <position position="65"/>
    </location>
    <ligand>
        <name>substrate</name>
    </ligand>
</feature>
<organism evidence="10 11">
    <name type="scientific">Bartonella fuyuanensis</name>
    <dbReference type="NCBI Taxonomy" id="1460968"/>
    <lineage>
        <taxon>Bacteria</taxon>
        <taxon>Pseudomonadati</taxon>
        <taxon>Pseudomonadota</taxon>
        <taxon>Alphaproteobacteria</taxon>
        <taxon>Hyphomicrobiales</taxon>
        <taxon>Bartonellaceae</taxon>
        <taxon>Bartonella</taxon>
    </lineage>
</organism>
<comment type="pathway">
    <text evidence="1 8">Amino-acid biosynthesis; L-lysine biosynthesis via DAP pathway; DL-2,6-diaminopimelate from LL-2,6-diaminopimelate: step 1/1.</text>
</comment>
<gene>
    <name evidence="8" type="primary">dapF</name>
    <name evidence="10" type="ORF">GGR08_000153</name>
</gene>
<name>A0A840DWI1_9HYPH</name>
<dbReference type="RefSeq" id="WP_183193501.1">
    <property type="nucleotide sequence ID" value="NZ_JACIFE010000001.1"/>
</dbReference>
<feature type="site" description="Could be important to modulate the pK values of the two catalytic cysteine residues" evidence="8">
    <location>
        <position position="208"/>
    </location>
</feature>
<feature type="binding site" evidence="8">
    <location>
        <begin position="75"/>
        <end position="76"/>
    </location>
    <ligand>
        <name>substrate</name>
    </ligand>
</feature>
<keyword evidence="6 8" id="KW-0413">Isomerase</keyword>
<keyword evidence="8" id="KW-0963">Cytoplasm</keyword>
<feature type="binding site" evidence="8">
    <location>
        <begin position="218"/>
        <end position="219"/>
    </location>
    <ligand>
        <name>substrate</name>
    </ligand>
</feature>